<keyword evidence="2" id="KW-0732">Signal</keyword>
<evidence type="ECO:0000313" key="4">
    <source>
        <dbReference type="EMBL" id="MBC3808470.1"/>
    </source>
</evidence>
<evidence type="ECO:0000313" key="5">
    <source>
        <dbReference type="Proteomes" id="UP000648257"/>
    </source>
</evidence>
<dbReference type="SUPFAM" id="SSF53474">
    <property type="entry name" value="alpha/beta-Hydrolases"/>
    <property type="match status" value="1"/>
</dbReference>
<keyword evidence="5" id="KW-1185">Reference proteome</keyword>
<dbReference type="EMBL" id="JACOFW010000017">
    <property type="protein sequence ID" value="MBC3808470.1"/>
    <property type="molecule type" value="Genomic_DNA"/>
</dbReference>
<dbReference type="InterPro" id="IPR029058">
    <property type="entry name" value="AB_hydrolase_fold"/>
</dbReference>
<sequence>MYVRLVLSTLLFFASTSSAFAQNKKLPLESFFENSRMNMVELSPDGQSLAMLVAMKNGRVQLVSMNLKTKEPKIVAGFNDVDISEFHWVNSKRLVFTTADNTVATGELRYNPGLFAVNLDGSDLRTLIERVYGAKMTTGTMIQKRTLPAESFFYAVDLRLHSENVFVAQPVWDSIYDLRALNLISLNTNTGKAETLTRPGDSRAWLIDYDGKPKVNIVSEGDKEKIMYHDEQSGRWEVIAETGKYRGGKFTPLELGPDGTLYVVARKKQDTSSLYRFNLKTKEVEDQAIVSIPGYDFNGNLIFDRASKKLLGVSFLNDARTTHWLDEGMQALQKKIDALLPATINQISIARDGLSRFVAVRSYSDVQPSVYTVYDTENSKLELIGHRHQKIDAKTMAIQDMVRYSARDGLQIPAYLTLPKGEKSKNLPMVVLVHGGPFVRGASWEWDAQVQFLASRGYAVLQPEFRGSTGFGVKHFKAGWKQWGLLMQDDLADAAKWAIAEGIADPKRICIAGASYGGYASLMGIANHPELFQCAVNWVGVTSIPLLYESSWSNDYSAEWQNYGMPLLIGDPVKDAEQLRNTSPVNLADKIKKPLLLAYGGADRRVPIAHGEKFYTEVSKHNAKVEWIKYPDEGHGWKLERTRLDFWGRVEKFLHENIGQ</sequence>
<feature type="domain" description="Peptidase S9 prolyl oligopeptidase catalytic" evidence="3">
    <location>
        <begin position="444"/>
        <end position="659"/>
    </location>
</feature>
<dbReference type="InterPro" id="IPR001375">
    <property type="entry name" value="Peptidase_S9_cat"/>
</dbReference>
<dbReference type="RefSeq" id="WP_186923549.1">
    <property type="nucleotide sequence ID" value="NZ_JACOFW010000017.1"/>
</dbReference>
<proteinExistence type="predicted"/>
<protein>
    <submittedName>
        <fullName evidence="4">S9 family peptidase</fullName>
    </submittedName>
</protein>
<dbReference type="PANTHER" id="PTHR42776:SF27">
    <property type="entry name" value="DIPEPTIDYL PEPTIDASE FAMILY MEMBER 6"/>
    <property type="match status" value="1"/>
</dbReference>
<dbReference type="Pfam" id="PF00326">
    <property type="entry name" value="Peptidase_S9"/>
    <property type="match status" value="1"/>
</dbReference>
<organism evidence="4 5">
    <name type="scientific">Undibacterium seohonense</name>
    <dbReference type="NCBI Taxonomy" id="1344950"/>
    <lineage>
        <taxon>Bacteria</taxon>
        <taxon>Pseudomonadati</taxon>
        <taxon>Pseudomonadota</taxon>
        <taxon>Betaproteobacteria</taxon>
        <taxon>Burkholderiales</taxon>
        <taxon>Oxalobacteraceae</taxon>
        <taxon>Undibacterium</taxon>
    </lineage>
</organism>
<comment type="caution">
    <text evidence="4">The sequence shown here is derived from an EMBL/GenBank/DDBJ whole genome shotgun (WGS) entry which is preliminary data.</text>
</comment>
<dbReference type="PANTHER" id="PTHR42776">
    <property type="entry name" value="SERINE PEPTIDASE S9 FAMILY MEMBER"/>
    <property type="match status" value="1"/>
</dbReference>
<accession>A0ABR6X6M2</accession>
<dbReference type="Proteomes" id="UP000648257">
    <property type="component" value="Unassembled WGS sequence"/>
</dbReference>
<name>A0ABR6X6M2_9BURK</name>
<gene>
    <name evidence="4" type="ORF">H8K52_14085</name>
</gene>
<evidence type="ECO:0000259" key="3">
    <source>
        <dbReference type="Pfam" id="PF00326"/>
    </source>
</evidence>
<evidence type="ECO:0000256" key="1">
    <source>
        <dbReference type="ARBA" id="ARBA00022801"/>
    </source>
</evidence>
<reference evidence="4 5" key="1">
    <citation type="submission" date="2020-08" db="EMBL/GenBank/DDBJ databases">
        <title>Novel species isolated from subtropical streams in China.</title>
        <authorList>
            <person name="Lu H."/>
        </authorList>
    </citation>
    <scope>NUCLEOTIDE SEQUENCE [LARGE SCALE GENOMIC DNA]</scope>
    <source>
        <strain evidence="4 5">KACC 16656</strain>
    </source>
</reference>
<dbReference type="Gene3D" id="2.120.10.30">
    <property type="entry name" value="TolB, C-terminal domain"/>
    <property type="match status" value="1"/>
</dbReference>
<keyword evidence="1" id="KW-0378">Hydrolase</keyword>
<dbReference type="SUPFAM" id="SSF82171">
    <property type="entry name" value="DPP6 N-terminal domain-like"/>
    <property type="match status" value="1"/>
</dbReference>
<feature type="chain" id="PRO_5047405525" evidence="2">
    <location>
        <begin position="22"/>
        <end position="660"/>
    </location>
</feature>
<evidence type="ECO:0000256" key="2">
    <source>
        <dbReference type="SAM" id="SignalP"/>
    </source>
</evidence>
<dbReference type="InterPro" id="IPR011042">
    <property type="entry name" value="6-blade_b-propeller_TolB-like"/>
</dbReference>
<dbReference type="Gene3D" id="3.40.50.1820">
    <property type="entry name" value="alpha/beta hydrolase"/>
    <property type="match status" value="1"/>
</dbReference>
<feature type="signal peptide" evidence="2">
    <location>
        <begin position="1"/>
        <end position="21"/>
    </location>
</feature>